<dbReference type="Gene3D" id="3.40.50.1820">
    <property type="entry name" value="alpha/beta hydrolase"/>
    <property type="match status" value="1"/>
</dbReference>
<evidence type="ECO:0000256" key="6">
    <source>
        <dbReference type="ARBA" id="ARBA00023242"/>
    </source>
</evidence>
<dbReference type="STRING" id="33114.A0A2G2XDF4"/>
<evidence type="ECO:0000256" key="2">
    <source>
        <dbReference type="ARBA" id="ARBA00004496"/>
    </source>
</evidence>
<gene>
    <name evidence="9" type="ORF">CQW23_04001</name>
</gene>
<reference evidence="9 10" key="1">
    <citation type="journal article" date="2017" name="Genome Biol.">
        <title>New reference genome sequences of hot pepper reveal the massive evolution of plant disease-resistance genes by retroduplication.</title>
        <authorList>
            <person name="Kim S."/>
            <person name="Park J."/>
            <person name="Yeom S.I."/>
            <person name="Kim Y.M."/>
            <person name="Seo E."/>
            <person name="Kim K.T."/>
            <person name="Kim M.S."/>
            <person name="Lee J.M."/>
            <person name="Cheong K."/>
            <person name="Shin H.S."/>
            <person name="Kim S.B."/>
            <person name="Han K."/>
            <person name="Lee J."/>
            <person name="Park M."/>
            <person name="Lee H.A."/>
            <person name="Lee H.Y."/>
            <person name="Lee Y."/>
            <person name="Oh S."/>
            <person name="Lee J.H."/>
            <person name="Choi E."/>
            <person name="Choi E."/>
            <person name="Lee S.E."/>
            <person name="Jeon J."/>
            <person name="Kim H."/>
            <person name="Choi G."/>
            <person name="Song H."/>
            <person name="Lee J."/>
            <person name="Lee S.C."/>
            <person name="Kwon J.K."/>
            <person name="Lee H.Y."/>
            <person name="Koo N."/>
            <person name="Hong Y."/>
            <person name="Kim R.W."/>
            <person name="Kang W.H."/>
            <person name="Huh J.H."/>
            <person name="Kang B.C."/>
            <person name="Yang T.J."/>
            <person name="Lee Y.H."/>
            <person name="Bennetzen J.L."/>
            <person name="Choi D."/>
        </authorList>
    </citation>
    <scope>NUCLEOTIDE SEQUENCE [LARGE SCALE GENOMIC DNA]</scope>
    <source>
        <strain evidence="10">cv. PBC81</strain>
    </source>
</reference>
<keyword evidence="10" id="KW-1185">Reference proteome</keyword>
<keyword evidence="4" id="KW-0378">Hydrolase</keyword>
<evidence type="ECO:0000256" key="1">
    <source>
        <dbReference type="ARBA" id="ARBA00004123"/>
    </source>
</evidence>
<dbReference type="Pfam" id="PF18117">
    <property type="entry name" value="EDS1_EP"/>
    <property type="match status" value="1"/>
</dbReference>
<name>A0A2G2XDF4_CAPBA</name>
<dbReference type="GO" id="GO:0005634">
    <property type="term" value="C:nucleus"/>
    <property type="evidence" value="ECO:0007669"/>
    <property type="project" value="UniProtKB-SubCell"/>
</dbReference>
<dbReference type="GO" id="GO:0005737">
    <property type="term" value="C:cytoplasm"/>
    <property type="evidence" value="ECO:0007669"/>
    <property type="project" value="UniProtKB-SubCell"/>
</dbReference>
<dbReference type="SUPFAM" id="SSF53474">
    <property type="entry name" value="alpha/beta-Hydrolases"/>
    <property type="match status" value="1"/>
</dbReference>
<dbReference type="GO" id="GO:0006952">
    <property type="term" value="P:defense response"/>
    <property type="evidence" value="ECO:0007669"/>
    <property type="project" value="UniProtKB-KW"/>
</dbReference>
<proteinExistence type="predicted"/>
<evidence type="ECO:0000256" key="4">
    <source>
        <dbReference type="ARBA" id="ARBA00022801"/>
    </source>
</evidence>
<accession>A0A2G2XDF4</accession>
<dbReference type="InterPro" id="IPR044603">
    <property type="entry name" value="SAG101-like"/>
</dbReference>
<dbReference type="CDD" id="cd09272">
    <property type="entry name" value="RNase_HI_RT_Ty1"/>
    <property type="match status" value="1"/>
</dbReference>
<evidence type="ECO:0000259" key="8">
    <source>
        <dbReference type="Pfam" id="PF18117"/>
    </source>
</evidence>
<dbReference type="GO" id="GO:0006629">
    <property type="term" value="P:lipid metabolic process"/>
    <property type="evidence" value="ECO:0007669"/>
    <property type="project" value="InterPro"/>
</dbReference>
<dbReference type="Proteomes" id="UP000224567">
    <property type="component" value="Unassembled WGS sequence"/>
</dbReference>
<evidence type="ECO:0000256" key="3">
    <source>
        <dbReference type="ARBA" id="ARBA00022490"/>
    </source>
</evidence>
<evidence type="ECO:0000259" key="7">
    <source>
        <dbReference type="Pfam" id="PF01764"/>
    </source>
</evidence>
<evidence type="ECO:0000313" key="10">
    <source>
        <dbReference type="Proteomes" id="UP000224567"/>
    </source>
</evidence>
<organism evidence="9 10">
    <name type="scientific">Capsicum baccatum</name>
    <name type="common">Peruvian pepper</name>
    <dbReference type="NCBI Taxonomy" id="33114"/>
    <lineage>
        <taxon>Eukaryota</taxon>
        <taxon>Viridiplantae</taxon>
        <taxon>Streptophyta</taxon>
        <taxon>Embryophyta</taxon>
        <taxon>Tracheophyta</taxon>
        <taxon>Spermatophyta</taxon>
        <taxon>Magnoliopsida</taxon>
        <taxon>eudicotyledons</taxon>
        <taxon>Gunneridae</taxon>
        <taxon>Pentapetalae</taxon>
        <taxon>asterids</taxon>
        <taxon>lamiids</taxon>
        <taxon>Solanales</taxon>
        <taxon>Solanaceae</taxon>
        <taxon>Solanoideae</taxon>
        <taxon>Capsiceae</taxon>
        <taxon>Capsicum</taxon>
    </lineage>
</organism>
<dbReference type="OrthoDB" id="438440at2759"/>
<evidence type="ECO:0000256" key="5">
    <source>
        <dbReference type="ARBA" id="ARBA00022821"/>
    </source>
</evidence>
<keyword evidence="6" id="KW-0539">Nucleus</keyword>
<dbReference type="PANTHER" id="PTHR46898:SF4">
    <property type="entry name" value="SENESCENCE-ASSOCIATED CARBOXYLESTERASE 101-LIKE ISOFORM X1"/>
    <property type="match status" value="1"/>
</dbReference>
<keyword evidence="5" id="KW-0611">Plant defense</keyword>
<sequence length="691" mass="78695">MSLFYFKDCSPDLIGYADVGYLSDPYKAWSQTGYVFICGGTAISWRYTKQFIVATSSNHVEIIAIHEASRESVWLRSMIRLIQEKCGVKYDNLPIILYGDNASCIAHLNGGFIKGDRMKHTPLKLLYIHELQKNDDINVQYIRSSDIVVDFFTKYPPIATFKKMVDKFGMQRFKDVLIRGRYNIGLELGNGSIIAFVCSPNCDVNHLLQDFEELVSLDEIGSFDFRCTKSNTSSNNPISLHKAAFASLENELSLLKHQFTSNQPLIVTGHSLGGSVASLFTLWLLDSLPRYGVQQLLCITFGSPLLGNSGFQKSISEHPTWSSCFLHVVLDRDPVPGFLISDHNASAANVTTPTCYMPFGTYLFCSESGFSCFKEPQAILELLMIMSSRCAESENLDNCSQVVDYGHILEQLKNKAICMGISQLPDSISNPLQAGTYLLLEATGVGKLKENINLSNLATNIAERAEVQAKHKQKVFDPSKINITKKSMSYLEWYMKNSLEEAGYYDKYKTRRSRSRDDIENTENLIKHHRTLKLFWKRIVTEVENLPWKEGRTRRMRLLYAATSYRRMVEPLDIAEYYGRGKRDYVNHGRSEHYKLLEKWLADKYTGTYQRSQPSSLTVDSCFWAYVEEAMISCQVLKDERSSPQDQESARKKLIKFEQYVMDVINNFLVSPEIFLPQSSFMLGGRNIPAL</sequence>
<protein>
    <recommendedName>
        <fullName evidence="11">Fungal lipase-like domain-containing protein</fullName>
    </recommendedName>
</protein>
<dbReference type="PANTHER" id="PTHR46898">
    <property type="entry name" value="SENESCENCE-ASSOCIATED CARBOXYLESTERASE 101"/>
    <property type="match status" value="1"/>
</dbReference>
<dbReference type="InterPro" id="IPR029058">
    <property type="entry name" value="AB_hydrolase_fold"/>
</dbReference>
<dbReference type="GO" id="GO:0052689">
    <property type="term" value="F:carboxylic ester hydrolase activity"/>
    <property type="evidence" value="ECO:0007669"/>
    <property type="project" value="InterPro"/>
</dbReference>
<dbReference type="AlphaFoldDB" id="A0A2G2XDF4"/>
<dbReference type="InterPro" id="IPR041266">
    <property type="entry name" value="EDS1_EP"/>
</dbReference>
<evidence type="ECO:0000313" key="9">
    <source>
        <dbReference type="EMBL" id="PHT55515.1"/>
    </source>
</evidence>
<feature type="domain" description="Fungal lipase-type" evidence="7">
    <location>
        <begin position="239"/>
        <end position="337"/>
    </location>
</feature>
<keyword evidence="3" id="KW-0963">Cytoplasm</keyword>
<evidence type="ECO:0008006" key="11">
    <source>
        <dbReference type="Google" id="ProtNLM"/>
    </source>
</evidence>
<comment type="subcellular location">
    <subcellularLocation>
        <location evidence="2">Cytoplasm</location>
    </subcellularLocation>
    <subcellularLocation>
        <location evidence="1">Nucleus</location>
    </subcellularLocation>
</comment>
<dbReference type="EMBL" id="MLFT02000002">
    <property type="protein sequence ID" value="PHT55515.1"/>
    <property type="molecule type" value="Genomic_DNA"/>
</dbReference>
<reference evidence="10" key="2">
    <citation type="journal article" date="2017" name="J. Anim. Genet.">
        <title>Multiple reference genome sequences of hot pepper reveal the massive evolution of plant disease resistance genes by retroduplication.</title>
        <authorList>
            <person name="Kim S."/>
            <person name="Park J."/>
            <person name="Yeom S.-I."/>
            <person name="Kim Y.-M."/>
            <person name="Seo E."/>
            <person name="Kim K.-T."/>
            <person name="Kim M.-S."/>
            <person name="Lee J.M."/>
            <person name="Cheong K."/>
            <person name="Shin H.-S."/>
            <person name="Kim S.-B."/>
            <person name="Han K."/>
            <person name="Lee J."/>
            <person name="Park M."/>
            <person name="Lee H.-A."/>
            <person name="Lee H.-Y."/>
            <person name="Lee Y."/>
            <person name="Oh S."/>
            <person name="Lee J.H."/>
            <person name="Choi E."/>
            <person name="Choi E."/>
            <person name="Lee S.E."/>
            <person name="Jeon J."/>
            <person name="Kim H."/>
            <person name="Choi G."/>
            <person name="Song H."/>
            <person name="Lee J."/>
            <person name="Lee S.-C."/>
            <person name="Kwon J.-K."/>
            <person name="Lee H.-Y."/>
            <person name="Koo N."/>
            <person name="Hong Y."/>
            <person name="Kim R.W."/>
            <person name="Kang W.-H."/>
            <person name="Huh J.H."/>
            <person name="Kang B.-C."/>
            <person name="Yang T.-J."/>
            <person name="Lee Y.-H."/>
            <person name="Bennetzen J.L."/>
            <person name="Choi D."/>
        </authorList>
    </citation>
    <scope>NUCLEOTIDE SEQUENCE [LARGE SCALE GENOMIC DNA]</scope>
    <source>
        <strain evidence="10">cv. PBC81</strain>
    </source>
</reference>
<dbReference type="InterPro" id="IPR002921">
    <property type="entry name" value="Fungal_lipase-type"/>
</dbReference>
<feature type="domain" description="EDS1 EP" evidence="8">
    <location>
        <begin position="491"/>
        <end position="683"/>
    </location>
</feature>
<dbReference type="Pfam" id="PF01764">
    <property type="entry name" value="Lipase_3"/>
    <property type="match status" value="1"/>
</dbReference>
<comment type="caution">
    <text evidence="9">The sequence shown here is derived from an EMBL/GenBank/DDBJ whole genome shotgun (WGS) entry which is preliminary data.</text>
</comment>